<comment type="caution">
    <text evidence="9">The sequence shown here is derived from an EMBL/GenBank/DDBJ whole genome shotgun (WGS) entry which is preliminary data.</text>
</comment>
<name>A0A498KN28_MALDO</name>
<reference evidence="9 10" key="1">
    <citation type="submission" date="2018-10" db="EMBL/GenBank/DDBJ databases">
        <title>A high-quality apple genome assembly.</title>
        <authorList>
            <person name="Hu J."/>
        </authorList>
    </citation>
    <scope>NUCLEOTIDE SEQUENCE [LARGE SCALE GENOMIC DNA]</scope>
    <source>
        <strain evidence="10">cv. HFTH1</strain>
        <tissue evidence="9">Young leaf</tissue>
    </source>
</reference>
<dbReference type="Gene3D" id="3.30.230.10">
    <property type="match status" value="1"/>
</dbReference>
<dbReference type="EMBL" id="RDQH01000318">
    <property type="protein sequence ID" value="RXI09540.1"/>
    <property type="molecule type" value="Genomic_DNA"/>
</dbReference>
<evidence type="ECO:0000256" key="6">
    <source>
        <dbReference type="ARBA" id="ARBA00023235"/>
    </source>
</evidence>
<organism evidence="9 10">
    <name type="scientific">Malus domestica</name>
    <name type="common">Apple</name>
    <name type="synonym">Pyrus malus</name>
    <dbReference type="NCBI Taxonomy" id="3750"/>
    <lineage>
        <taxon>Eukaryota</taxon>
        <taxon>Viridiplantae</taxon>
        <taxon>Streptophyta</taxon>
        <taxon>Embryophyta</taxon>
        <taxon>Tracheophyta</taxon>
        <taxon>Spermatophyta</taxon>
        <taxon>Magnoliopsida</taxon>
        <taxon>eudicotyledons</taxon>
        <taxon>Gunneridae</taxon>
        <taxon>Pentapetalae</taxon>
        <taxon>rosids</taxon>
        <taxon>fabids</taxon>
        <taxon>Rosales</taxon>
        <taxon>Rosaceae</taxon>
        <taxon>Amygdaloideae</taxon>
        <taxon>Maleae</taxon>
        <taxon>Malus</taxon>
    </lineage>
</organism>
<dbReference type="InterPro" id="IPR050634">
    <property type="entry name" value="DNA_Topoisomerase_II"/>
</dbReference>
<keyword evidence="6" id="KW-0413">Isomerase</keyword>
<evidence type="ECO:0000313" key="10">
    <source>
        <dbReference type="Proteomes" id="UP000290289"/>
    </source>
</evidence>
<evidence type="ECO:0000256" key="1">
    <source>
        <dbReference type="ARBA" id="ARBA00000185"/>
    </source>
</evidence>
<keyword evidence="5" id="KW-0238">DNA-binding</keyword>
<dbReference type="EC" id="5.6.2.2" evidence="3"/>
<evidence type="ECO:0000256" key="2">
    <source>
        <dbReference type="ARBA" id="ARBA00001946"/>
    </source>
</evidence>
<protein>
    <recommendedName>
        <fullName evidence="3">DNA topoisomerase (ATP-hydrolyzing)</fullName>
        <ecNumber evidence="3">5.6.2.2</ecNumber>
    </recommendedName>
</protein>
<evidence type="ECO:0000256" key="4">
    <source>
        <dbReference type="ARBA" id="ARBA00023029"/>
    </source>
</evidence>
<dbReference type="GO" id="GO:0003918">
    <property type="term" value="F:DNA topoisomerase type II (double strand cut, ATP-hydrolyzing) activity"/>
    <property type="evidence" value="ECO:0007669"/>
    <property type="project" value="UniProtKB-EC"/>
</dbReference>
<gene>
    <name evidence="8" type="ORF">DVH24_009276</name>
    <name evidence="9" type="ORF">DVH24_028857</name>
</gene>
<feature type="compositionally biased region" description="Polar residues" evidence="7">
    <location>
        <begin position="121"/>
        <end position="136"/>
    </location>
</feature>
<dbReference type="GO" id="GO:0003677">
    <property type="term" value="F:DNA binding"/>
    <property type="evidence" value="ECO:0007669"/>
    <property type="project" value="UniProtKB-KW"/>
</dbReference>
<evidence type="ECO:0000313" key="8">
    <source>
        <dbReference type="EMBL" id="RXH83841.1"/>
    </source>
</evidence>
<dbReference type="InterPro" id="IPR020568">
    <property type="entry name" value="Ribosomal_Su5_D2-typ_SF"/>
</dbReference>
<dbReference type="GO" id="GO:0005634">
    <property type="term" value="C:nucleus"/>
    <property type="evidence" value="ECO:0007669"/>
    <property type="project" value="TreeGrafter"/>
</dbReference>
<accession>A0A498KN28</accession>
<dbReference type="PANTHER" id="PTHR10169:SF38">
    <property type="entry name" value="DNA TOPOISOMERASE 2"/>
    <property type="match status" value="1"/>
</dbReference>
<dbReference type="EMBL" id="RDQH01000337">
    <property type="protein sequence ID" value="RXH83841.1"/>
    <property type="molecule type" value="Genomic_DNA"/>
</dbReference>
<evidence type="ECO:0000256" key="7">
    <source>
        <dbReference type="SAM" id="MobiDB-lite"/>
    </source>
</evidence>
<dbReference type="GO" id="GO:0000819">
    <property type="term" value="P:sister chromatid segregation"/>
    <property type="evidence" value="ECO:0007669"/>
    <property type="project" value="TreeGrafter"/>
</dbReference>
<comment type="catalytic activity">
    <reaction evidence="1">
        <text>ATP-dependent breakage, passage and rejoining of double-stranded DNA.</text>
        <dbReference type="EC" id="5.6.2.2"/>
    </reaction>
</comment>
<evidence type="ECO:0000256" key="5">
    <source>
        <dbReference type="ARBA" id="ARBA00023125"/>
    </source>
</evidence>
<proteinExistence type="predicted"/>
<dbReference type="AlphaFoldDB" id="A0A498KN28"/>
<dbReference type="SUPFAM" id="SSF54211">
    <property type="entry name" value="Ribosomal protein S5 domain 2-like"/>
    <property type="match status" value="1"/>
</dbReference>
<dbReference type="PANTHER" id="PTHR10169">
    <property type="entry name" value="DNA TOPOISOMERASE/GYRASE"/>
    <property type="match status" value="1"/>
</dbReference>
<feature type="region of interest" description="Disordered" evidence="7">
    <location>
        <begin position="117"/>
        <end position="145"/>
    </location>
</feature>
<dbReference type="Proteomes" id="UP000290289">
    <property type="component" value="Chromosome 11"/>
</dbReference>
<comment type="cofactor">
    <cofactor evidence="2">
        <name>Mg(2+)</name>
        <dbReference type="ChEBI" id="CHEBI:18420"/>
    </cofactor>
</comment>
<keyword evidence="10" id="KW-1185">Reference proteome</keyword>
<dbReference type="InterPro" id="IPR014721">
    <property type="entry name" value="Ribsml_uS5_D2-typ_fold_subgr"/>
</dbReference>
<keyword evidence="4" id="KW-0799">Topoisomerase</keyword>
<dbReference type="STRING" id="3750.A0A498KN28"/>
<dbReference type="GO" id="GO:0000712">
    <property type="term" value="P:resolution of meiotic recombination intermediates"/>
    <property type="evidence" value="ECO:0007669"/>
    <property type="project" value="TreeGrafter"/>
</dbReference>
<evidence type="ECO:0000313" key="9">
    <source>
        <dbReference type="EMBL" id="RXI09540.1"/>
    </source>
</evidence>
<sequence>MTSLNDDIVDLIKKRMIDIVGYLGVWRDVDTKSFSTYVDLYLKPRAFHFVNIPRKLTQSTQFARITMKISDDMEICVTLSDNSNSFVNLVNTSHGGDNVKVVSKAIAKHLFETIKEKDKNPTLNSDENENENQNLNFDEAKNPNL</sequence>
<evidence type="ECO:0000256" key="3">
    <source>
        <dbReference type="ARBA" id="ARBA00012895"/>
    </source>
</evidence>